<sequence length="215" mass="23564">MLKFLGMAGVLALTFCNTATAGKALSWNLSRDMMIGITTNPTGVWAFMQNTSGIDQPANYTLLPQYYSPCFVNTPLLHCWRETDANGTYPVVGIAKKTFTYRLTTHTQGIPLLHPGLNIPVILRWKSPINGKVNIMGRVSDIDYISGVGDGINWSLKNKDATVIKSGTLDNGEGAAFSAHNIVMRKGESLYFSVDMKNNLNSDSTNLDIIITSRQ</sequence>
<feature type="chain" id="PRO_5015509414" evidence="1">
    <location>
        <begin position="22"/>
        <end position="215"/>
    </location>
</feature>
<proteinExistence type="predicted"/>
<evidence type="ECO:0000313" key="2">
    <source>
        <dbReference type="EMBL" id="POZ52164.1"/>
    </source>
</evidence>
<reference evidence="2 3" key="1">
    <citation type="submission" date="2017-11" db="EMBL/GenBank/DDBJ databases">
        <title>Draft Genome Sequence of Methylobacter psychrotolerans Sph1T, an Obligate Methanotroph from Low-Temperature Environments.</title>
        <authorList>
            <person name="Oshkin I.Y."/>
            <person name="Miroshnikov K."/>
            <person name="Belova S.E."/>
            <person name="Korzhenkov A."/>
            <person name="Toshchakov S.V."/>
            <person name="Dedysh S.N."/>
        </authorList>
    </citation>
    <scope>NUCLEOTIDE SEQUENCE [LARGE SCALE GENOMIC DNA]</scope>
    <source>
        <strain evidence="2 3">Sph1</strain>
    </source>
</reference>
<dbReference type="Proteomes" id="UP000237423">
    <property type="component" value="Unassembled WGS sequence"/>
</dbReference>
<dbReference type="RefSeq" id="WP_146054538.1">
    <property type="nucleotide sequence ID" value="NZ_JAGVVN010000001.1"/>
</dbReference>
<name>A0A2S5CN01_9GAMM</name>
<organism evidence="2 3">
    <name type="scientific">Methylovulum psychrotolerans</name>
    <dbReference type="NCBI Taxonomy" id="1704499"/>
    <lineage>
        <taxon>Bacteria</taxon>
        <taxon>Pseudomonadati</taxon>
        <taxon>Pseudomonadota</taxon>
        <taxon>Gammaproteobacteria</taxon>
        <taxon>Methylococcales</taxon>
        <taxon>Methylococcaceae</taxon>
        <taxon>Methylovulum</taxon>
    </lineage>
</organism>
<keyword evidence="1" id="KW-0732">Signal</keyword>
<dbReference type="EMBL" id="PGFZ01000003">
    <property type="protein sequence ID" value="POZ52164.1"/>
    <property type="molecule type" value="Genomic_DNA"/>
</dbReference>
<feature type="signal peptide" evidence="1">
    <location>
        <begin position="1"/>
        <end position="21"/>
    </location>
</feature>
<accession>A0A2S5CN01</accession>
<evidence type="ECO:0000256" key="1">
    <source>
        <dbReference type="SAM" id="SignalP"/>
    </source>
</evidence>
<protein>
    <submittedName>
        <fullName evidence="2">Uncharacterized protein</fullName>
    </submittedName>
</protein>
<comment type="caution">
    <text evidence="2">The sequence shown here is derived from an EMBL/GenBank/DDBJ whole genome shotgun (WGS) entry which is preliminary data.</text>
</comment>
<dbReference type="AlphaFoldDB" id="A0A2S5CN01"/>
<evidence type="ECO:0000313" key="3">
    <source>
        <dbReference type="Proteomes" id="UP000237423"/>
    </source>
</evidence>
<gene>
    <name evidence="2" type="ORF">AADEFJLK_01635</name>
</gene>